<dbReference type="Gene3D" id="2.30.250.10">
    <property type="entry name" value="Aminopeptidase i, Domain 2"/>
    <property type="match status" value="2"/>
</dbReference>
<dbReference type="InterPro" id="IPR001948">
    <property type="entry name" value="Peptidase_M18"/>
</dbReference>
<evidence type="ECO:0000256" key="8">
    <source>
        <dbReference type="ARBA" id="ARBA00022801"/>
    </source>
</evidence>
<keyword evidence="9" id="KW-0862">Zinc</keyword>
<dbReference type="GO" id="GO:0006508">
    <property type="term" value="P:proteolysis"/>
    <property type="evidence" value="ECO:0007669"/>
    <property type="project" value="UniProtKB-KW"/>
</dbReference>
<protein>
    <recommendedName>
        <fullName evidence="4">aspartyl aminopeptidase</fullName>
        <ecNumber evidence="4">3.4.11.21</ecNumber>
    </recommendedName>
</protein>
<evidence type="ECO:0000256" key="10">
    <source>
        <dbReference type="ARBA" id="ARBA00023049"/>
    </source>
</evidence>
<evidence type="ECO:0000313" key="11">
    <source>
        <dbReference type="EnsemblPlants" id="OPUNC07G14930.1"/>
    </source>
</evidence>
<evidence type="ECO:0000256" key="7">
    <source>
        <dbReference type="ARBA" id="ARBA00022723"/>
    </source>
</evidence>
<keyword evidence="8" id="KW-0378">Hydrolase</keyword>
<evidence type="ECO:0000256" key="3">
    <source>
        <dbReference type="ARBA" id="ARBA00008290"/>
    </source>
</evidence>
<evidence type="ECO:0000256" key="5">
    <source>
        <dbReference type="ARBA" id="ARBA00022438"/>
    </source>
</evidence>
<organism evidence="11">
    <name type="scientific">Oryza punctata</name>
    <name type="common">Red rice</name>
    <dbReference type="NCBI Taxonomy" id="4537"/>
    <lineage>
        <taxon>Eukaryota</taxon>
        <taxon>Viridiplantae</taxon>
        <taxon>Streptophyta</taxon>
        <taxon>Embryophyta</taxon>
        <taxon>Tracheophyta</taxon>
        <taxon>Spermatophyta</taxon>
        <taxon>Magnoliopsida</taxon>
        <taxon>Liliopsida</taxon>
        <taxon>Poales</taxon>
        <taxon>Poaceae</taxon>
        <taxon>BOP clade</taxon>
        <taxon>Oryzoideae</taxon>
        <taxon>Oryzeae</taxon>
        <taxon>Oryzinae</taxon>
        <taxon>Oryza</taxon>
    </lineage>
</organism>
<keyword evidence="12" id="KW-1185">Reference proteome</keyword>
<dbReference type="STRING" id="4537.A0A0E0LL98"/>
<evidence type="ECO:0000256" key="4">
    <source>
        <dbReference type="ARBA" id="ARBA00011965"/>
    </source>
</evidence>
<reference evidence="11" key="2">
    <citation type="submission" date="2018-05" db="EMBL/GenBank/DDBJ databases">
        <title>OpunRS2 (Oryza punctata Reference Sequence Version 2).</title>
        <authorList>
            <person name="Zhang J."/>
            <person name="Kudrna D."/>
            <person name="Lee S."/>
            <person name="Talag J."/>
            <person name="Welchert J."/>
            <person name="Wing R.A."/>
        </authorList>
    </citation>
    <scope>NUCLEOTIDE SEQUENCE [LARGE SCALE GENOMIC DNA]</scope>
</reference>
<sequence>MALLRAHHPLRPRVAFSSRPPLFSSSPCRRALPRSTTTASPSIVADLLDYLCLNESWTQFNATARWPLLLHCDCLCGWGKVQIGNWLGIIAAHTNSPCLKLKPRSVSFKPGHQMVNAQTYGDADGSFKHKPVKVSRPLIRVPMLAIHLDRYSDGFKPNLENHLVPLLATKHEETTANSSEKNSPSSTKILSDEIGCKSDEIIGMELNSGGLDNLASCYHALRSLMDSSKMSEELSSEKAIRMIALFDTEEELLAHLNYREDGYWHPPEVVVEEEEVPFGILSYSNSPLKSCFSSAKLVRIPKAFFCLKMEDCYVVHLLKAGKSGGAWFEGPAADKYDCTSGQGLV</sequence>
<reference evidence="11" key="1">
    <citation type="submission" date="2015-04" db="UniProtKB">
        <authorList>
            <consortium name="EnsemblPlants"/>
        </authorList>
    </citation>
    <scope>IDENTIFICATION</scope>
</reference>
<dbReference type="PANTHER" id="PTHR28570:SF3">
    <property type="entry name" value="ASPARTYL AMINOPEPTIDASE"/>
    <property type="match status" value="1"/>
</dbReference>
<dbReference type="Gene3D" id="3.40.630.10">
    <property type="entry name" value="Zn peptidases"/>
    <property type="match status" value="2"/>
</dbReference>
<accession>A0A0E0LL98</accession>
<dbReference type="SUPFAM" id="SSF53187">
    <property type="entry name" value="Zn-dependent exopeptidases"/>
    <property type="match status" value="1"/>
</dbReference>
<dbReference type="GO" id="GO:0004177">
    <property type="term" value="F:aminopeptidase activity"/>
    <property type="evidence" value="ECO:0007669"/>
    <property type="project" value="UniProtKB-KW"/>
</dbReference>
<keyword evidence="10" id="KW-0482">Metalloprotease</keyword>
<dbReference type="GO" id="GO:0008237">
    <property type="term" value="F:metallopeptidase activity"/>
    <property type="evidence" value="ECO:0007669"/>
    <property type="project" value="UniProtKB-KW"/>
</dbReference>
<dbReference type="InterPro" id="IPR023358">
    <property type="entry name" value="Peptidase_M18_dom2"/>
</dbReference>
<comment type="cofactor">
    <cofactor evidence="2">
        <name>Zn(2+)</name>
        <dbReference type="ChEBI" id="CHEBI:29105"/>
    </cofactor>
</comment>
<evidence type="ECO:0000313" key="12">
    <source>
        <dbReference type="Proteomes" id="UP000026962"/>
    </source>
</evidence>
<keyword evidence="7" id="KW-0479">Metal-binding</keyword>
<evidence type="ECO:0000256" key="1">
    <source>
        <dbReference type="ARBA" id="ARBA00001335"/>
    </source>
</evidence>
<dbReference type="EnsemblPlants" id="OPUNC07G14930.1">
    <property type="protein sequence ID" value="OPUNC07G14930.1"/>
    <property type="gene ID" value="OPUNC07G14930"/>
</dbReference>
<dbReference type="PANTHER" id="PTHR28570">
    <property type="entry name" value="ASPARTYL AMINOPEPTIDASE"/>
    <property type="match status" value="1"/>
</dbReference>
<dbReference type="eggNOG" id="KOG2596">
    <property type="taxonomic scope" value="Eukaryota"/>
</dbReference>
<keyword evidence="5" id="KW-0031">Aminopeptidase</keyword>
<dbReference type="GO" id="GO:0008270">
    <property type="term" value="F:zinc ion binding"/>
    <property type="evidence" value="ECO:0007669"/>
    <property type="project" value="InterPro"/>
</dbReference>
<dbReference type="Gramene" id="OPUNC07G14930.1">
    <property type="protein sequence ID" value="OPUNC07G14930.1"/>
    <property type="gene ID" value="OPUNC07G14930"/>
</dbReference>
<evidence type="ECO:0000256" key="6">
    <source>
        <dbReference type="ARBA" id="ARBA00022670"/>
    </source>
</evidence>
<evidence type="ECO:0000256" key="2">
    <source>
        <dbReference type="ARBA" id="ARBA00001947"/>
    </source>
</evidence>
<dbReference type="Proteomes" id="UP000026962">
    <property type="component" value="Chromosome 7"/>
</dbReference>
<comment type="catalytic activity">
    <reaction evidence="1">
        <text>Release of an N-terminal aspartate or glutamate from a peptide, with a preference for aspartate.</text>
        <dbReference type="EC" id="3.4.11.21"/>
    </reaction>
</comment>
<dbReference type="AlphaFoldDB" id="A0A0E0LL98"/>
<dbReference type="EC" id="3.4.11.21" evidence="4"/>
<evidence type="ECO:0000256" key="9">
    <source>
        <dbReference type="ARBA" id="ARBA00022833"/>
    </source>
</evidence>
<dbReference type="GO" id="GO:0005737">
    <property type="term" value="C:cytoplasm"/>
    <property type="evidence" value="ECO:0007669"/>
    <property type="project" value="UniProtKB-ARBA"/>
</dbReference>
<name>A0A0E0LL98_ORYPU</name>
<keyword evidence="6" id="KW-0645">Protease</keyword>
<dbReference type="Pfam" id="PF02127">
    <property type="entry name" value="Peptidase_M18"/>
    <property type="match status" value="2"/>
</dbReference>
<comment type="similarity">
    <text evidence="3">Belongs to the peptidase M18 family.</text>
</comment>
<proteinExistence type="inferred from homology"/>
<dbReference type="SUPFAM" id="SSF101821">
    <property type="entry name" value="Aminopeptidase/glucanase lid domain"/>
    <property type="match status" value="1"/>
</dbReference>